<keyword evidence="3" id="KW-0611">Plant defense</keyword>
<feature type="non-terminal residue" evidence="5">
    <location>
        <position position="1"/>
    </location>
</feature>
<dbReference type="OrthoDB" id="3027644at2759"/>
<evidence type="ECO:0000313" key="5">
    <source>
        <dbReference type="EMBL" id="CAA2991113.1"/>
    </source>
</evidence>
<dbReference type="Proteomes" id="UP000594638">
    <property type="component" value="Unassembled WGS sequence"/>
</dbReference>
<dbReference type="Gramene" id="OE9A053406T1">
    <property type="protein sequence ID" value="OE9A053406C1"/>
    <property type="gene ID" value="OE9A053406"/>
</dbReference>
<dbReference type="AlphaFoldDB" id="A0A8S0SEQ5"/>
<dbReference type="GO" id="GO:0000166">
    <property type="term" value="F:nucleotide binding"/>
    <property type="evidence" value="ECO:0007669"/>
    <property type="project" value="UniProtKB-KW"/>
</dbReference>
<evidence type="ECO:0000256" key="3">
    <source>
        <dbReference type="ARBA" id="ARBA00022821"/>
    </source>
</evidence>
<keyword evidence="1" id="KW-0677">Repeat</keyword>
<evidence type="ECO:0000256" key="1">
    <source>
        <dbReference type="ARBA" id="ARBA00022737"/>
    </source>
</evidence>
<evidence type="ECO:0000313" key="6">
    <source>
        <dbReference type="Proteomes" id="UP000594638"/>
    </source>
</evidence>
<proteinExistence type="predicted"/>
<comment type="caution">
    <text evidence="5">The sequence shown here is derived from an EMBL/GenBank/DDBJ whole genome shotgun (WGS) entry which is preliminary data.</text>
</comment>
<sequence length="57" mass="6726">NLRFMPASVVFFVGQRLRDLLVDEAKFLYNVSSQVEEIQDEFKRKQCFLKDADAIQE</sequence>
<feature type="domain" description="Disease resistance N-terminal" evidence="4">
    <location>
        <begin position="9"/>
        <end position="56"/>
    </location>
</feature>
<dbReference type="GO" id="GO:0006952">
    <property type="term" value="P:defense response"/>
    <property type="evidence" value="ECO:0007669"/>
    <property type="project" value="UniProtKB-KW"/>
</dbReference>
<evidence type="ECO:0000259" key="4">
    <source>
        <dbReference type="Pfam" id="PF18052"/>
    </source>
</evidence>
<accession>A0A8S0SEQ5</accession>
<dbReference type="InterPro" id="IPR041118">
    <property type="entry name" value="Rx_N"/>
</dbReference>
<name>A0A8S0SEQ5_OLEEU</name>
<evidence type="ECO:0000256" key="2">
    <source>
        <dbReference type="ARBA" id="ARBA00022741"/>
    </source>
</evidence>
<organism evidence="5 6">
    <name type="scientific">Olea europaea subsp. europaea</name>
    <dbReference type="NCBI Taxonomy" id="158383"/>
    <lineage>
        <taxon>Eukaryota</taxon>
        <taxon>Viridiplantae</taxon>
        <taxon>Streptophyta</taxon>
        <taxon>Embryophyta</taxon>
        <taxon>Tracheophyta</taxon>
        <taxon>Spermatophyta</taxon>
        <taxon>Magnoliopsida</taxon>
        <taxon>eudicotyledons</taxon>
        <taxon>Gunneridae</taxon>
        <taxon>Pentapetalae</taxon>
        <taxon>asterids</taxon>
        <taxon>lamiids</taxon>
        <taxon>Lamiales</taxon>
        <taxon>Oleaceae</taxon>
        <taxon>Oleeae</taxon>
        <taxon>Olea</taxon>
    </lineage>
</organism>
<dbReference type="Gene3D" id="1.20.5.4130">
    <property type="match status" value="1"/>
</dbReference>
<dbReference type="Pfam" id="PF18052">
    <property type="entry name" value="Rx_N"/>
    <property type="match status" value="1"/>
</dbReference>
<keyword evidence="6" id="KW-1185">Reference proteome</keyword>
<keyword evidence="2" id="KW-0547">Nucleotide-binding</keyword>
<dbReference type="EMBL" id="CACTIH010004755">
    <property type="protein sequence ID" value="CAA2991113.1"/>
    <property type="molecule type" value="Genomic_DNA"/>
</dbReference>
<gene>
    <name evidence="5" type="ORF">OLEA9_A053406</name>
</gene>
<reference evidence="5 6" key="1">
    <citation type="submission" date="2019-12" db="EMBL/GenBank/DDBJ databases">
        <authorList>
            <person name="Alioto T."/>
            <person name="Alioto T."/>
            <person name="Gomez Garrido J."/>
        </authorList>
    </citation>
    <scope>NUCLEOTIDE SEQUENCE [LARGE SCALE GENOMIC DNA]</scope>
</reference>
<protein>
    <recommendedName>
        <fullName evidence="4">Disease resistance N-terminal domain-containing protein</fullName>
    </recommendedName>
</protein>